<reference evidence="2 3" key="3">
    <citation type="journal article" date="2013" name="Rice">
        <title>Improvement of the Oryza sativa Nipponbare reference genome using next generation sequence and optical map data.</title>
        <authorList>
            <person name="Kawahara Y."/>
            <person name="de la Bastide M."/>
            <person name="Hamilton J.P."/>
            <person name="Kanamori H."/>
            <person name="McCombie W.R."/>
            <person name="Ouyang S."/>
            <person name="Schwartz D.C."/>
            <person name="Tanaka T."/>
            <person name="Wu J."/>
            <person name="Zhou S."/>
            <person name="Childs K.L."/>
            <person name="Davidson R.M."/>
            <person name="Lin H."/>
            <person name="Quesada-Ocampo L."/>
            <person name="Vaillancourt B."/>
            <person name="Sakai H."/>
            <person name="Lee S.S."/>
            <person name="Kim J."/>
            <person name="Numa H."/>
            <person name="Itoh T."/>
            <person name="Buell C.R."/>
            <person name="Matsumoto T."/>
        </authorList>
    </citation>
    <scope>NUCLEOTIDE SEQUENCE [LARGE SCALE GENOMIC DNA]</scope>
    <source>
        <strain evidence="3">cv. Nipponbare</strain>
    </source>
</reference>
<evidence type="ECO:0000313" key="2">
    <source>
        <dbReference type="EMBL" id="BAT07183.1"/>
    </source>
</evidence>
<feature type="compositionally biased region" description="Low complexity" evidence="1">
    <location>
        <begin position="10"/>
        <end position="23"/>
    </location>
</feature>
<feature type="region of interest" description="Disordered" evidence="1">
    <location>
        <begin position="43"/>
        <end position="77"/>
    </location>
</feature>
<proteinExistence type="predicted"/>
<accession>A0A0P0XKL8</accession>
<feature type="non-terminal residue" evidence="2">
    <location>
        <position position="1"/>
    </location>
</feature>
<evidence type="ECO:0000313" key="3">
    <source>
        <dbReference type="Proteomes" id="UP000059680"/>
    </source>
</evidence>
<dbReference type="AlphaFoldDB" id="A0A0P0XKL8"/>
<name>A0A0P0XKL8_ORYSJ</name>
<dbReference type="InParanoid" id="A0A0P0XKL8"/>
<dbReference type="EMBL" id="AP014965">
    <property type="protein sequence ID" value="BAT07183.1"/>
    <property type="molecule type" value="Genomic_DNA"/>
</dbReference>
<evidence type="ECO:0000256" key="1">
    <source>
        <dbReference type="SAM" id="MobiDB-lite"/>
    </source>
</evidence>
<organism evidence="2 3">
    <name type="scientific">Oryza sativa subsp. japonica</name>
    <name type="common">Rice</name>
    <dbReference type="NCBI Taxonomy" id="39947"/>
    <lineage>
        <taxon>Eukaryota</taxon>
        <taxon>Viridiplantae</taxon>
        <taxon>Streptophyta</taxon>
        <taxon>Embryophyta</taxon>
        <taxon>Tracheophyta</taxon>
        <taxon>Spermatophyta</taxon>
        <taxon>Magnoliopsida</taxon>
        <taxon>Liliopsida</taxon>
        <taxon>Poales</taxon>
        <taxon>Poaceae</taxon>
        <taxon>BOP clade</taxon>
        <taxon>Oryzoideae</taxon>
        <taxon>Oryzeae</taxon>
        <taxon>Oryzinae</taxon>
        <taxon>Oryza</taxon>
        <taxon>Oryza sativa</taxon>
    </lineage>
</organism>
<protein>
    <submittedName>
        <fullName evidence="2">Os09g0273600 protein</fullName>
    </submittedName>
</protein>
<reference evidence="2 3" key="2">
    <citation type="journal article" date="2013" name="Plant Cell Physiol.">
        <title>Rice Annotation Project Database (RAP-DB): an integrative and interactive database for rice genomics.</title>
        <authorList>
            <person name="Sakai H."/>
            <person name="Lee S.S."/>
            <person name="Tanaka T."/>
            <person name="Numa H."/>
            <person name="Kim J."/>
            <person name="Kawahara Y."/>
            <person name="Wakimoto H."/>
            <person name="Yang C.C."/>
            <person name="Iwamoto M."/>
            <person name="Abe T."/>
            <person name="Yamada Y."/>
            <person name="Muto A."/>
            <person name="Inokuchi H."/>
            <person name="Ikemura T."/>
            <person name="Matsumoto T."/>
            <person name="Sasaki T."/>
            <person name="Itoh T."/>
        </authorList>
    </citation>
    <scope>NUCLEOTIDE SEQUENCE [LARGE SCALE GENOMIC DNA]</scope>
    <source>
        <strain evidence="3">cv. Nipponbare</strain>
    </source>
</reference>
<reference evidence="3" key="1">
    <citation type="journal article" date="2005" name="Nature">
        <title>The map-based sequence of the rice genome.</title>
        <authorList>
            <consortium name="International rice genome sequencing project (IRGSP)"/>
            <person name="Matsumoto T."/>
            <person name="Wu J."/>
            <person name="Kanamori H."/>
            <person name="Katayose Y."/>
            <person name="Fujisawa M."/>
            <person name="Namiki N."/>
            <person name="Mizuno H."/>
            <person name="Yamamoto K."/>
            <person name="Antonio B.A."/>
            <person name="Baba T."/>
            <person name="Sakata K."/>
            <person name="Nagamura Y."/>
            <person name="Aoki H."/>
            <person name="Arikawa K."/>
            <person name="Arita K."/>
            <person name="Bito T."/>
            <person name="Chiden Y."/>
            <person name="Fujitsuka N."/>
            <person name="Fukunaka R."/>
            <person name="Hamada M."/>
            <person name="Harada C."/>
            <person name="Hayashi A."/>
            <person name="Hijishita S."/>
            <person name="Honda M."/>
            <person name="Hosokawa S."/>
            <person name="Ichikawa Y."/>
            <person name="Idonuma A."/>
            <person name="Iijima M."/>
            <person name="Ikeda M."/>
            <person name="Ikeno M."/>
            <person name="Ito K."/>
            <person name="Ito S."/>
            <person name="Ito T."/>
            <person name="Ito Y."/>
            <person name="Ito Y."/>
            <person name="Iwabuchi A."/>
            <person name="Kamiya K."/>
            <person name="Karasawa W."/>
            <person name="Kurita K."/>
            <person name="Katagiri S."/>
            <person name="Kikuta A."/>
            <person name="Kobayashi H."/>
            <person name="Kobayashi N."/>
            <person name="Machita K."/>
            <person name="Maehara T."/>
            <person name="Masukawa M."/>
            <person name="Mizubayashi T."/>
            <person name="Mukai Y."/>
            <person name="Nagasaki H."/>
            <person name="Nagata Y."/>
            <person name="Naito S."/>
            <person name="Nakashima M."/>
            <person name="Nakama Y."/>
            <person name="Nakamichi Y."/>
            <person name="Nakamura M."/>
            <person name="Meguro A."/>
            <person name="Negishi M."/>
            <person name="Ohta I."/>
            <person name="Ohta T."/>
            <person name="Okamoto M."/>
            <person name="Ono N."/>
            <person name="Saji S."/>
            <person name="Sakaguchi M."/>
            <person name="Sakai K."/>
            <person name="Shibata M."/>
            <person name="Shimokawa T."/>
            <person name="Song J."/>
            <person name="Takazaki Y."/>
            <person name="Terasawa K."/>
            <person name="Tsugane M."/>
            <person name="Tsuji K."/>
            <person name="Ueda S."/>
            <person name="Waki K."/>
            <person name="Yamagata H."/>
            <person name="Yamamoto M."/>
            <person name="Yamamoto S."/>
            <person name="Yamane H."/>
            <person name="Yoshiki S."/>
            <person name="Yoshihara R."/>
            <person name="Yukawa K."/>
            <person name="Zhong H."/>
            <person name="Yano M."/>
            <person name="Yuan Q."/>
            <person name="Ouyang S."/>
            <person name="Liu J."/>
            <person name="Jones K.M."/>
            <person name="Gansberger K."/>
            <person name="Moffat K."/>
            <person name="Hill J."/>
            <person name="Bera J."/>
            <person name="Fadrosh D."/>
            <person name="Jin S."/>
            <person name="Johri S."/>
            <person name="Kim M."/>
            <person name="Overton L."/>
            <person name="Reardon M."/>
            <person name="Tsitrin T."/>
            <person name="Vuong H."/>
            <person name="Weaver B."/>
            <person name="Ciecko A."/>
            <person name="Tallon L."/>
            <person name="Jackson J."/>
            <person name="Pai G."/>
            <person name="Aken S.V."/>
            <person name="Utterback T."/>
            <person name="Reidmuller S."/>
            <person name="Feldblyum T."/>
            <person name="Hsiao J."/>
            <person name="Zismann V."/>
            <person name="Iobst S."/>
            <person name="de Vazeille A.R."/>
            <person name="Buell C.R."/>
            <person name="Ying K."/>
            <person name="Li Y."/>
            <person name="Lu T."/>
            <person name="Huang Y."/>
            <person name="Zhao Q."/>
            <person name="Feng Q."/>
            <person name="Zhang L."/>
            <person name="Zhu J."/>
            <person name="Weng Q."/>
            <person name="Mu J."/>
            <person name="Lu Y."/>
            <person name="Fan D."/>
            <person name="Liu Y."/>
            <person name="Guan J."/>
            <person name="Zhang Y."/>
            <person name="Yu S."/>
            <person name="Liu X."/>
            <person name="Zhang Y."/>
            <person name="Hong G."/>
            <person name="Han B."/>
            <person name="Choisne N."/>
            <person name="Demange N."/>
            <person name="Orjeda G."/>
            <person name="Samain S."/>
            <person name="Cattolico L."/>
            <person name="Pelletier E."/>
            <person name="Couloux A."/>
            <person name="Segurens B."/>
            <person name="Wincker P."/>
            <person name="D'Hont A."/>
            <person name="Scarpelli C."/>
            <person name="Weissenbach J."/>
            <person name="Salanoubat M."/>
            <person name="Quetier F."/>
            <person name="Yu Y."/>
            <person name="Kim H.R."/>
            <person name="Rambo T."/>
            <person name="Currie J."/>
            <person name="Collura K."/>
            <person name="Luo M."/>
            <person name="Yang T."/>
            <person name="Ammiraju J.S.S."/>
            <person name="Engler F."/>
            <person name="Soderlund C."/>
            <person name="Wing R.A."/>
            <person name="Palmer L.E."/>
            <person name="de la Bastide M."/>
            <person name="Spiegel L."/>
            <person name="Nascimento L."/>
            <person name="Zutavern T."/>
            <person name="O'Shaughnessy A."/>
            <person name="Dike S."/>
            <person name="Dedhia N."/>
            <person name="Preston R."/>
            <person name="Balija V."/>
            <person name="McCombie W.R."/>
            <person name="Chow T."/>
            <person name="Chen H."/>
            <person name="Chung M."/>
            <person name="Chen C."/>
            <person name="Shaw J."/>
            <person name="Wu H."/>
            <person name="Hsiao K."/>
            <person name="Chao Y."/>
            <person name="Chu M."/>
            <person name="Cheng C."/>
            <person name="Hour A."/>
            <person name="Lee P."/>
            <person name="Lin S."/>
            <person name="Lin Y."/>
            <person name="Liou J."/>
            <person name="Liu S."/>
            <person name="Hsing Y."/>
            <person name="Raghuvanshi S."/>
            <person name="Mohanty A."/>
            <person name="Bharti A.K."/>
            <person name="Gaur A."/>
            <person name="Gupta V."/>
            <person name="Kumar D."/>
            <person name="Ravi V."/>
            <person name="Vij S."/>
            <person name="Kapur A."/>
            <person name="Khurana P."/>
            <person name="Khurana P."/>
            <person name="Khurana J.P."/>
            <person name="Tyagi A.K."/>
            <person name="Gaikwad K."/>
            <person name="Singh A."/>
            <person name="Dalal V."/>
            <person name="Srivastava S."/>
            <person name="Dixit A."/>
            <person name="Pal A.K."/>
            <person name="Ghazi I.A."/>
            <person name="Yadav M."/>
            <person name="Pandit A."/>
            <person name="Bhargava A."/>
            <person name="Sureshbabu K."/>
            <person name="Batra K."/>
            <person name="Sharma T.R."/>
            <person name="Mohapatra T."/>
            <person name="Singh N.K."/>
            <person name="Messing J."/>
            <person name="Nelson A.B."/>
            <person name="Fuks G."/>
            <person name="Kavchok S."/>
            <person name="Keizer G."/>
            <person name="Linton E."/>
            <person name="Llaca V."/>
            <person name="Song R."/>
            <person name="Tanyolac B."/>
            <person name="Young S."/>
            <person name="Ho-Il K."/>
            <person name="Hahn J.H."/>
            <person name="Sangsakoo G."/>
            <person name="Vanavichit A."/>
            <person name="de Mattos Luiz.A.T."/>
            <person name="Zimmer P.D."/>
            <person name="Malone G."/>
            <person name="Dellagostin O."/>
            <person name="de Oliveira A.C."/>
            <person name="Bevan M."/>
            <person name="Bancroft I."/>
            <person name="Minx P."/>
            <person name="Cordum H."/>
            <person name="Wilson R."/>
            <person name="Cheng Z."/>
            <person name="Jin W."/>
            <person name="Jiang J."/>
            <person name="Leong S.A."/>
            <person name="Iwama H."/>
            <person name="Gojobori T."/>
            <person name="Itoh T."/>
            <person name="Niimura Y."/>
            <person name="Fujii Y."/>
            <person name="Habara T."/>
            <person name="Sakai H."/>
            <person name="Sato Y."/>
            <person name="Wilson G."/>
            <person name="Kumar K."/>
            <person name="McCouch S."/>
            <person name="Juretic N."/>
            <person name="Hoen D."/>
            <person name="Wright S."/>
            <person name="Bruskiewich R."/>
            <person name="Bureau T."/>
            <person name="Miyao A."/>
            <person name="Hirochika H."/>
            <person name="Nishikawa T."/>
            <person name="Kadowaki K."/>
            <person name="Sugiura M."/>
            <person name="Burr B."/>
            <person name="Sasaki T."/>
        </authorList>
    </citation>
    <scope>NUCLEOTIDE SEQUENCE [LARGE SCALE GENOMIC DNA]</scope>
    <source>
        <strain evidence="3">cv. Nipponbare</strain>
    </source>
</reference>
<gene>
    <name evidence="2" type="ordered locus">Os09g0273600</name>
    <name evidence="2" type="ORF">OSNPB_090273600</name>
</gene>
<keyword evidence="3" id="KW-1185">Reference proteome</keyword>
<dbReference type="PaxDb" id="39947-A0A0P0XKL8"/>
<dbReference type="Proteomes" id="UP000059680">
    <property type="component" value="Chromosome 9"/>
</dbReference>
<feature type="region of interest" description="Disordered" evidence="1">
    <location>
        <begin position="1"/>
        <end position="23"/>
    </location>
</feature>
<sequence length="114" mass="12020">LPPSRRRRAPVAVQRGAGRRAPGVEGGCAGALGELRRRERPFSAGAASCDGVERARRPRAVQEQGGGWGGVGSSPHRPSRLEVVLKLSCGPLAAGRRPPSPRHSFNLEVVSIDL</sequence>